<evidence type="ECO:0000256" key="5">
    <source>
        <dbReference type="ARBA" id="ARBA00038359"/>
    </source>
</evidence>
<evidence type="ECO:0000259" key="8">
    <source>
        <dbReference type="Pfam" id="PF20684"/>
    </source>
</evidence>
<comment type="caution">
    <text evidence="9">The sequence shown here is derived from an EMBL/GenBank/DDBJ whole genome shotgun (WGS) entry which is preliminary data.</text>
</comment>
<feature type="region of interest" description="Disordered" evidence="6">
    <location>
        <begin position="265"/>
        <end position="317"/>
    </location>
</feature>
<dbReference type="InterPro" id="IPR049326">
    <property type="entry name" value="Rhodopsin_dom_fungi"/>
</dbReference>
<dbReference type="Pfam" id="PF20684">
    <property type="entry name" value="Fung_rhodopsin"/>
    <property type="match status" value="2"/>
</dbReference>
<feature type="domain" description="Rhodopsin" evidence="8">
    <location>
        <begin position="101"/>
        <end position="257"/>
    </location>
</feature>
<dbReference type="EMBL" id="MU865994">
    <property type="protein sequence ID" value="KAK4443381.1"/>
    <property type="molecule type" value="Genomic_DNA"/>
</dbReference>
<proteinExistence type="inferred from homology"/>
<comment type="similarity">
    <text evidence="5">Belongs to the SAT4 family.</text>
</comment>
<protein>
    <recommendedName>
        <fullName evidence="8">Rhodopsin domain-containing protein</fullName>
    </recommendedName>
</protein>
<dbReference type="GO" id="GO:0016020">
    <property type="term" value="C:membrane"/>
    <property type="evidence" value="ECO:0007669"/>
    <property type="project" value="UniProtKB-SubCell"/>
</dbReference>
<gene>
    <name evidence="9" type="ORF">QBC34DRAFT_477870</name>
</gene>
<dbReference type="InterPro" id="IPR052337">
    <property type="entry name" value="SAT4-like"/>
</dbReference>
<evidence type="ECO:0000256" key="7">
    <source>
        <dbReference type="SAM" id="Phobius"/>
    </source>
</evidence>
<dbReference type="PANTHER" id="PTHR33048">
    <property type="entry name" value="PTH11-LIKE INTEGRAL MEMBRANE PROTEIN (AFU_ORTHOLOGUE AFUA_5G11245)"/>
    <property type="match status" value="1"/>
</dbReference>
<comment type="subcellular location">
    <subcellularLocation>
        <location evidence="1">Membrane</location>
        <topology evidence="1">Multi-pass membrane protein</topology>
    </subcellularLocation>
</comment>
<feature type="transmembrane region" description="Helical" evidence="7">
    <location>
        <begin position="123"/>
        <end position="143"/>
    </location>
</feature>
<evidence type="ECO:0000313" key="10">
    <source>
        <dbReference type="Proteomes" id="UP001321760"/>
    </source>
</evidence>
<sequence>MSATASQPSTPGKLAVLPHDSLGPALLATSWSLTTLATIFLALRGCCKISRHVRLWWDDWILVAAWVILVINVALATHLVVDYSYGNHSWDIPPLDIDSFFLVVAVRATFTTALWFIIVTMNIALAITALLFWIPCTPVRKSWTPTMKGGSCWDPAIVLNYNIFSGAYSAAVDFILALLPWKLLLGMQMQREEKFGLVIALSMGLLAGIAAVIKTVKFPNLNSEDAYDAADVAIWDMIEPAVSMIGACIPVLRVLVREMRSSGRPYHATEDPSELPNPTWPGWKADGLTRSNSPQADDDGSEKSIFQGGTRRNQGRPIDRRHIIVQTQEVTIESRPRGRNHVINDGYELGMLQSR</sequence>
<feature type="transmembrane region" description="Helical" evidence="7">
    <location>
        <begin position="22"/>
        <end position="43"/>
    </location>
</feature>
<evidence type="ECO:0000256" key="2">
    <source>
        <dbReference type="ARBA" id="ARBA00022692"/>
    </source>
</evidence>
<dbReference type="PANTHER" id="PTHR33048:SF42">
    <property type="entry name" value="INTEGRAL MEMBRANE PROTEIN"/>
    <property type="match status" value="1"/>
</dbReference>
<evidence type="ECO:0000313" key="9">
    <source>
        <dbReference type="EMBL" id="KAK4443381.1"/>
    </source>
</evidence>
<name>A0AAV9G4D8_9PEZI</name>
<feature type="domain" description="Rhodopsin" evidence="8">
    <location>
        <begin position="43"/>
        <end position="100"/>
    </location>
</feature>
<dbReference type="AlphaFoldDB" id="A0AAV9G4D8"/>
<keyword evidence="10" id="KW-1185">Reference proteome</keyword>
<feature type="transmembrane region" description="Helical" evidence="7">
    <location>
        <begin position="195"/>
        <end position="213"/>
    </location>
</feature>
<evidence type="ECO:0000256" key="4">
    <source>
        <dbReference type="ARBA" id="ARBA00023136"/>
    </source>
</evidence>
<evidence type="ECO:0000256" key="3">
    <source>
        <dbReference type="ARBA" id="ARBA00022989"/>
    </source>
</evidence>
<feature type="transmembrane region" description="Helical" evidence="7">
    <location>
        <begin position="233"/>
        <end position="256"/>
    </location>
</feature>
<feature type="transmembrane region" description="Helical" evidence="7">
    <location>
        <begin position="55"/>
        <end position="80"/>
    </location>
</feature>
<organism evidence="9 10">
    <name type="scientific">Podospora aff. communis PSN243</name>
    <dbReference type="NCBI Taxonomy" id="3040156"/>
    <lineage>
        <taxon>Eukaryota</taxon>
        <taxon>Fungi</taxon>
        <taxon>Dikarya</taxon>
        <taxon>Ascomycota</taxon>
        <taxon>Pezizomycotina</taxon>
        <taxon>Sordariomycetes</taxon>
        <taxon>Sordariomycetidae</taxon>
        <taxon>Sordariales</taxon>
        <taxon>Podosporaceae</taxon>
        <taxon>Podospora</taxon>
    </lineage>
</organism>
<evidence type="ECO:0000256" key="1">
    <source>
        <dbReference type="ARBA" id="ARBA00004141"/>
    </source>
</evidence>
<keyword evidence="3 7" id="KW-1133">Transmembrane helix</keyword>
<dbReference type="Proteomes" id="UP001321760">
    <property type="component" value="Unassembled WGS sequence"/>
</dbReference>
<keyword evidence="4 7" id="KW-0472">Membrane</keyword>
<evidence type="ECO:0000256" key="6">
    <source>
        <dbReference type="SAM" id="MobiDB-lite"/>
    </source>
</evidence>
<keyword evidence="2 7" id="KW-0812">Transmembrane</keyword>
<reference evidence="9" key="1">
    <citation type="journal article" date="2023" name="Mol. Phylogenet. Evol.">
        <title>Genome-scale phylogeny and comparative genomics of the fungal order Sordariales.</title>
        <authorList>
            <person name="Hensen N."/>
            <person name="Bonometti L."/>
            <person name="Westerberg I."/>
            <person name="Brannstrom I.O."/>
            <person name="Guillou S."/>
            <person name="Cros-Aarteil S."/>
            <person name="Calhoun S."/>
            <person name="Haridas S."/>
            <person name="Kuo A."/>
            <person name="Mondo S."/>
            <person name="Pangilinan J."/>
            <person name="Riley R."/>
            <person name="LaButti K."/>
            <person name="Andreopoulos B."/>
            <person name="Lipzen A."/>
            <person name="Chen C."/>
            <person name="Yan M."/>
            <person name="Daum C."/>
            <person name="Ng V."/>
            <person name="Clum A."/>
            <person name="Steindorff A."/>
            <person name="Ohm R.A."/>
            <person name="Martin F."/>
            <person name="Silar P."/>
            <person name="Natvig D.O."/>
            <person name="Lalanne C."/>
            <person name="Gautier V."/>
            <person name="Ament-Velasquez S.L."/>
            <person name="Kruys A."/>
            <person name="Hutchinson M.I."/>
            <person name="Powell A.J."/>
            <person name="Barry K."/>
            <person name="Miller A.N."/>
            <person name="Grigoriev I.V."/>
            <person name="Debuchy R."/>
            <person name="Gladieux P."/>
            <person name="Hiltunen Thoren M."/>
            <person name="Johannesson H."/>
        </authorList>
    </citation>
    <scope>NUCLEOTIDE SEQUENCE</scope>
    <source>
        <strain evidence="9">PSN243</strain>
    </source>
</reference>
<accession>A0AAV9G4D8</accession>
<reference evidence="9" key="2">
    <citation type="submission" date="2023-05" db="EMBL/GenBank/DDBJ databases">
        <authorList>
            <consortium name="Lawrence Berkeley National Laboratory"/>
            <person name="Steindorff A."/>
            <person name="Hensen N."/>
            <person name="Bonometti L."/>
            <person name="Westerberg I."/>
            <person name="Brannstrom I.O."/>
            <person name="Guillou S."/>
            <person name="Cros-Aarteil S."/>
            <person name="Calhoun S."/>
            <person name="Haridas S."/>
            <person name="Kuo A."/>
            <person name="Mondo S."/>
            <person name="Pangilinan J."/>
            <person name="Riley R."/>
            <person name="Labutti K."/>
            <person name="Andreopoulos B."/>
            <person name="Lipzen A."/>
            <person name="Chen C."/>
            <person name="Yanf M."/>
            <person name="Daum C."/>
            <person name="Ng V."/>
            <person name="Clum A."/>
            <person name="Ohm R."/>
            <person name="Martin F."/>
            <person name="Silar P."/>
            <person name="Natvig D."/>
            <person name="Lalanne C."/>
            <person name="Gautier V."/>
            <person name="Ament-Velasquez S.L."/>
            <person name="Kruys A."/>
            <person name="Hutchinson M.I."/>
            <person name="Powell A.J."/>
            <person name="Barry K."/>
            <person name="Miller A.N."/>
            <person name="Grigoriev I.V."/>
            <person name="Debuchy R."/>
            <person name="Gladieux P."/>
            <person name="Thoren M.H."/>
            <person name="Johannesson H."/>
        </authorList>
    </citation>
    <scope>NUCLEOTIDE SEQUENCE</scope>
    <source>
        <strain evidence="9">PSN243</strain>
    </source>
</reference>